<keyword evidence="6" id="KW-0450">Lipoyl</keyword>
<evidence type="ECO:0000313" key="14">
    <source>
        <dbReference type="EMBL" id="GLK75548.1"/>
    </source>
</evidence>
<dbReference type="InterPro" id="IPR033248">
    <property type="entry name" value="Transketolase_C"/>
</dbReference>
<dbReference type="GO" id="GO:0004739">
    <property type="term" value="F:pyruvate dehydrogenase (acetyl-transferring) activity"/>
    <property type="evidence" value="ECO:0007669"/>
    <property type="project" value="UniProtKB-UniRule"/>
</dbReference>
<dbReference type="FunFam" id="2.40.50.100:FF:000010">
    <property type="entry name" value="Acetyltransferase component of pyruvate dehydrogenase complex"/>
    <property type="match status" value="1"/>
</dbReference>
<dbReference type="Pfam" id="PF02779">
    <property type="entry name" value="Transket_pyr"/>
    <property type="match status" value="1"/>
</dbReference>
<dbReference type="SMART" id="SM00861">
    <property type="entry name" value="Transket_pyr"/>
    <property type="match status" value="1"/>
</dbReference>
<name>A0A9W6JHD1_9HYPH</name>
<dbReference type="EMBL" id="BSFK01000005">
    <property type="protein sequence ID" value="GLK75548.1"/>
    <property type="molecule type" value="Genomic_DNA"/>
</dbReference>
<comment type="catalytic activity">
    <reaction evidence="11">
        <text>N(6)-[(R)-lipoyl]-L-lysyl-[protein] + pyruvate + H(+) = N(6)-[(R)-S(8)-acetyldihydrolipoyl]-L-lysyl-[protein] + CO2</text>
        <dbReference type="Rhea" id="RHEA:19189"/>
        <dbReference type="Rhea" id="RHEA-COMP:10474"/>
        <dbReference type="Rhea" id="RHEA-COMP:10478"/>
        <dbReference type="ChEBI" id="CHEBI:15361"/>
        <dbReference type="ChEBI" id="CHEBI:15378"/>
        <dbReference type="ChEBI" id="CHEBI:16526"/>
        <dbReference type="ChEBI" id="CHEBI:83099"/>
        <dbReference type="ChEBI" id="CHEBI:83111"/>
        <dbReference type="EC" id="1.2.4.1"/>
    </reaction>
</comment>
<dbReference type="Gene3D" id="3.40.50.970">
    <property type="match status" value="1"/>
</dbReference>
<protein>
    <recommendedName>
        <fullName evidence="5 11">Pyruvate dehydrogenase E1 component subunit beta</fullName>
        <ecNumber evidence="4 11">1.2.4.1</ecNumber>
    </recommendedName>
</protein>
<dbReference type="EC" id="1.2.4.1" evidence="4 11"/>
<evidence type="ECO:0000256" key="7">
    <source>
        <dbReference type="ARBA" id="ARBA00023002"/>
    </source>
</evidence>
<dbReference type="PANTHER" id="PTHR11624:SF96">
    <property type="entry name" value="PYRUVATE DEHYDROGENASE E1 COMPONENT SUBUNIT BETA, MITOCHONDRIAL"/>
    <property type="match status" value="1"/>
</dbReference>
<dbReference type="InterPro" id="IPR005475">
    <property type="entry name" value="Transketolase-like_Pyr-bd"/>
</dbReference>
<reference evidence="14" key="1">
    <citation type="journal article" date="2014" name="Int. J. Syst. Evol. Microbiol.">
        <title>Complete genome sequence of Corynebacterium casei LMG S-19264T (=DSM 44701T), isolated from a smear-ripened cheese.</title>
        <authorList>
            <consortium name="US DOE Joint Genome Institute (JGI-PGF)"/>
            <person name="Walter F."/>
            <person name="Albersmeier A."/>
            <person name="Kalinowski J."/>
            <person name="Ruckert C."/>
        </authorList>
    </citation>
    <scope>NUCLEOTIDE SEQUENCE</scope>
    <source>
        <strain evidence="14">VKM B-2555</strain>
    </source>
</reference>
<feature type="compositionally biased region" description="Low complexity" evidence="12">
    <location>
        <begin position="88"/>
        <end position="100"/>
    </location>
</feature>
<evidence type="ECO:0000256" key="9">
    <source>
        <dbReference type="ARBA" id="ARBA00023317"/>
    </source>
</evidence>
<keyword evidence="8 11" id="KW-0786">Thiamine pyrophosphate</keyword>
<keyword evidence="15" id="KW-1185">Reference proteome</keyword>
<evidence type="ECO:0000256" key="6">
    <source>
        <dbReference type="ARBA" id="ARBA00022823"/>
    </source>
</evidence>
<feature type="domain" description="Lipoyl-binding" evidence="13">
    <location>
        <begin position="2"/>
        <end position="78"/>
    </location>
</feature>
<dbReference type="InterPro" id="IPR009014">
    <property type="entry name" value="Transketo_C/PFOR_II"/>
</dbReference>
<dbReference type="InterPro" id="IPR011053">
    <property type="entry name" value="Single_hybrid_motif"/>
</dbReference>
<organism evidence="14 15">
    <name type="scientific">Methylopila jiangsuensis</name>
    <dbReference type="NCBI Taxonomy" id="586230"/>
    <lineage>
        <taxon>Bacteria</taxon>
        <taxon>Pseudomonadati</taxon>
        <taxon>Pseudomonadota</taxon>
        <taxon>Alphaproteobacteria</taxon>
        <taxon>Hyphomicrobiales</taxon>
        <taxon>Methylopilaceae</taxon>
        <taxon>Methylopila</taxon>
    </lineage>
</organism>
<evidence type="ECO:0000256" key="5">
    <source>
        <dbReference type="ARBA" id="ARBA00016138"/>
    </source>
</evidence>
<gene>
    <name evidence="14" type="primary">pdhB</name>
    <name evidence="14" type="ORF">GCM10008171_08020</name>
</gene>
<dbReference type="FunFam" id="3.40.50.970:FF:000001">
    <property type="entry name" value="Pyruvate dehydrogenase E1 beta subunit"/>
    <property type="match status" value="1"/>
</dbReference>
<feature type="compositionally biased region" description="Basic and acidic residues" evidence="12">
    <location>
        <begin position="101"/>
        <end position="118"/>
    </location>
</feature>
<evidence type="ECO:0000256" key="10">
    <source>
        <dbReference type="ARBA" id="ARBA00025211"/>
    </source>
</evidence>
<dbReference type="PROSITE" id="PS00189">
    <property type="entry name" value="LIPOYL"/>
    <property type="match status" value="1"/>
</dbReference>
<dbReference type="NCBIfam" id="NF006667">
    <property type="entry name" value="PRK09212.1"/>
    <property type="match status" value="1"/>
</dbReference>
<dbReference type="RefSeq" id="WP_271203492.1">
    <property type="nucleotide sequence ID" value="NZ_BSFK01000005.1"/>
</dbReference>
<dbReference type="Gene3D" id="3.40.50.920">
    <property type="match status" value="1"/>
</dbReference>
<evidence type="ECO:0000256" key="3">
    <source>
        <dbReference type="ARBA" id="ARBA00011870"/>
    </source>
</evidence>
<keyword evidence="7 11" id="KW-0560">Oxidoreductase</keyword>
<dbReference type="SUPFAM" id="SSF51230">
    <property type="entry name" value="Single hybrid motif"/>
    <property type="match status" value="1"/>
</dbReference>
<evidence type="ECO:0000259" key="13">
    <source>
        <dbReference type="PROSITE" id="PS50968"/>
    </source>
</evidence>
<dbReference type="Pfam" id="PF00364">
    <property type="entry name" value="Biotin_lipoyl"/>
    <property type="match status" value="1"/>
</dbReference>
<evidence type="ECO:0000256" key="2">
    <source>
        <dbReference type="ARBA" id="ARBA00001964"/>
    </source>
</evidence>
<evidence type="ECO:0000256" key="12">
    <source>
        <dbReference type="SAM" id="MobiDB-lite"/>
    </source>
</evidence>
<dbReference type="CDD" id="cd07036">
    <property type="entry name" value="TPP_PYR_E1-PDHc-beta_like"/>
    <property type="match status" value="1"/>
</dbReference>
<evidence type="ECO:0000313" key="15">
    <source>
        <dbReference type="Proteomes" id="UP001143364"/>
    </source>
</evidence>
<evidence type="ECO:0000256" key="11">
    <source>
        <dbReference type="RuleBase" id="RU364074"/>
    </source>
</evidence>
<dbReference type="InterPro" id="IPR003016">
    <property type="entry name" value="2-oxoA_DH_lipoyl-BS"/>
</dbReference>
<evidence type="ECO:0000256" key="4">
    <source>
        <dbReference type="ARBA" id="ARBA00012281"/>
    </source>
</evidence>
<dbReference type="Pfam" id="PF02780">
    <property type="entry name" value="Transketolase_C"/>
    <property type="match status" value="1"/>
</dbReference>
<dbReference type="SUPFAM" id="SSF52922">
    <property type="entry name" value="TK C-terminal domain-like"/>
    <property type="match status" value="1"/>
</dbReference>
<dbReference type="AlphaFoldDB" id="A0A9W6JHD1"/>
<keyword evidence="9 11" id="KW-0670">Pyruvate</keyword>
<dbReference type="SUPFAM" id="SSF52518">
    <property type="entry name" value="Thiamin diphosphate-binding fold (THDP-binding)"/>
    <property type="match status" value="1"/>
</dbReference>
<dbReference type="GO" id="GO:0006086">
    <property type="term" value="P:pyruvate decarboxylation to acetyl-CoA"/>
    <property type="evidence" value="ECO:0007669"/>
    <property type="project" value="InterPro"/>
</dbReference>
<dbReference type="InterPro" id="IPR029061">
    <property type="entry name" value="THDP-binding"/>
</dbReference>
<dbReference type="PANTHER" id="PTHR11624">
    <property type="entry name" value="DEHYDROGENASE RELATED"/>
    <property type="match status" value="1"/>
</dbReference>
<comment type="cofactor">
    <cofactor evidence="2 11">
        <name>thiamine diphosphate</name>
        <dbReference type="ChEBI" id="CHEBI:58937"/>
    </cofactor>
</comment>
<evidence type="ECO:0000256" key="1">
    <source>
        <dbReference type="ARBA" id="ARBA00001938"/>
    </source>
</evidence>
<reference evidence="14" key="2">
    <citation type="submission" date="2023-01" db="EMBL/GenBank/DDBJ databases">
        <authorList>
            <person name="Sun Q."/>
            <person name="Evtushenko L."/>
        </authorList>
    </citation>
    <scope>NUCLEOTIDE SEQUENCE</scope>
    <source>
        <strain evidence="14">VKM B-2555</strain>
    </source>
</reference>
<dbReference type="FunFam" id="3.40.50.920:FF:000001">
    <property type="entry name" value="Pyruvate dehydrogenase E1 beta subunit"/>
    <property type="match status" value="1"/>
</dbReference>
<comment type="cofactor">
    <cofactor evidence="1">
        <name>(R)-lipoate</name>
        <dbReference type="ChEBI" id="CHEBI:83088"/>
    </cofactor>
</comment>
<comment type="subunit">
    <text evidence="3">Heterodimer of an alpha and a beta chain.</text>
</comment>
<dbReference type="Proteomes" id="UP001143364">
    <property type="component" value="Unassembled WGS sequence"/>
</dbReference>
<dbReference type="PROSITE" id="PS50968">
    <property type="entry name" value="BIOTINYL_LIPOYL"/>
    <property type="match status" value="1"/>
</dbReference>
<comment type="caution">
    <text evidence="14">The sequence shown here is derived from an EMBL/GenBank/DDBJ whole genome shotgun (WGS) entry which is preliminary data.</text>
</comment>
<dbReference type="InterPro" id="IPR027110">
    <property type="entry name" value="PDHB_mito-type"/>
</dbReference>
<dbReference type="NCBIfam" id="NF008854">
    <property type="entry name" value="PRK11892.1"/>
    <property type="match status" value="1"/>
</dbReference>
<feature type="region of interest" description="Disordered" evidence="12">
    <location>
        <begin position="87"/>
        <end position="141"/>
    </location>
</feature>
<evidence type="ECO:0000256" key="8">
    <source>
        <dbReference type="ARBA" id="ARBA00023052"/>
    </source>
</evidence>
<comment type="function">
    <text evidence="11">The pyruvate dehydrogenase complex catalyzes the overall conversion of pyruvate to acetyl-CoA and CO2.</text>
</comment>
<dbReference type="Gene3D" id="2.40.50.100">
    <property type="match status" value="1"/>
</dbReference>
<proteinExistence type="predicted"/>
<comment type="function">
    <text evidence="10">The pyruvate dehydrogenase complex catalyzes the overall conversion of pyruvate to acetyl-CoA and CO(2). It contains multiple copies of three enzymatic components: pyruvate dehydrogenase (E1), dihydrolipoamide acetyltransferase (E2) and lipoamide dehydrogenase (E3).</text>
</comment>
<sequence>MPIEVLMPALSPTMEAGKLAKWLKNEGDSVKAGDVIAEIETDKATMEVEAVDEGVLGKILVADGSEDVKVNTPIALILAEGEDASALKGDASRSADASGSKAEEQAKAEAKADAKPAKAESAAANPPAPKALPEPDVPEGTEFVTTTVREALRDAMLEEMKRDERVFLMGEEVAEYQGAYKISQGLLEEFGAERVIDTPITEHGFAGVGVGAALAGLKPIVEFMTFNFAMQAIDQIINSAAKTLYMSGGQMGCSIVFRGPNGAAARVAAQHSQDYAAWYSNVPGLTVIAPYTAADAKGLLKAAIRDENTVIFLENEILYGQSFPVPKLDDYVVPIGKAKVARPGKDVTLVSWSIGMTYALKAAEELAKEGIEAEVIDLRTIRPMDTETIVESVKKTGRLVTVEEGWAQSGVGAEIAARMMEHAFDWLDAPVARVTGKDVPMPYAANLEKLALPSVAEVVEAAKAVCYRD</sequence>
<accession>A0A9W6JHD1</accession>
<dbReference type="CDD" id="cd06849">
    <property type="entry name" value="lipoyl_domain"/>
    <property type="match status" value="1"/>
</dbReference>
<dbReference type="InterPro" id="IPR000089">
    <property type="entry name" value="Biotin_lipoyl"/>
</dbReference>